<proteinExistence type="predicted"/>
<reference evidence="4 5" key="1">
    <citation type="submission" date="2024-10" db="EMBL/GenBank/DDBJ databases">
        <title>The Natural Products Discovery Center: Release of the First 8490 Sequenced Strains for Exploring Actinobacteria Biosynthetic Diversity.</title>
        <authorList>
            <person name="Kalkreuter E."/>
            <person name="Kautsar S.A."/>
            <person name="Yang D."/>
            <person name="Bader C.D."/>
            <person name="Teijaro C.N."/>
            <person name="Fluegel L."/>
            <person name="Davis C.M."/>
            <person name="Simpson J.R."/>
            <person name="Lauterbach L."/>
            <person name="Steele A.D."/>
            <person name="Gui C."/>
            <person name="Meng S."/>
            <person name="Li G."/>
            <person name="Viehrig K."/>
            <person name="Ye F."/>
            <person name="Su P."/>
            <person name="Kiefer A.F."/>
            <person name="Nichols A."/>
            <person name="Cepeda A.J."/>
            <person name="Yan W."/>
            <person name="Fan B."/>
            <person name="Jiang Y."/>
            <person name="Adhikari A."/>
            <person name="Zheng C.-J."/>
            <person name="Schuster L."/>
            <person name="Cowan T.M."/>
            <person name="Smanski M.J."/>
            <person name="Chevrette M.G."/>
            <person name="De Carvalho L.P.S."/>
            <person name="Shen B."/>
        </authorList>
    </citation>
    <scope>NUCLEOTIDE SEQUENCE [LARGE SCALE GENOMIC DNA]</scope>
    <source>
        <strain evidence="4 5">NPDC019481</strain>
    </source>
</reference>
<evidence type="ECO:0000313" key="4">
    <source>
        <dbReference type="EMBL" id="MFI2485742.1"/>
    </source>
</evidence>
<dbReference type="InterPro" id="IPR050832">
    <property type="entry name" value="Bact_Acetyltransf"/>
</dbReference>
<sequence>MSTTDAPSVVVHRFDPDSPGDGVTALLTAYHLRTEAEKGVPVDDVAALPARYLAEIVDPSSAFAGDTVLVARHGNAAVGCLVVTAPVAGRAELKRLWTDPELRGRGMASRLIGTALTGLADGGAHTAALSVWRWRTGAIALYEGLGFAVVDPWDERADLVCMERVL</sequence>
<dbReference type="PROSITE" id="PS51186">
    <property type="entry name" value="GNAT"/>
    <property type="match status" value="1"/>
</dbReference>
<dbReference type="CDD" id="cd04301">
    <property type="entry name" value="NAT_SF"/>
    <property type="match status" value="1"/>
</dbReference>
<feature type="domain" description="N-acetyltransferase" evidence="3">
    <location>
        <begin position="9"/>
        <end position="166"/>
    </location>
</feature>
<dbReference type="PANTHER" id="PTHR43877:SF2">
    <property type="entry name" value="AMINOALKYLPHOSPHONATE N-ACETYLTRANSFERASE-RELATED"/>
    <property type="match status" value="1"/>
</dbReference>
<dbReference type="Gene3D" id="3.40.630.30">
    <property type="match status" value="1"/>
</dbReference>
<dbReference type="EMBL" id="JBIRYI010000001">
    <property type="protein sequence ID" value="MFI2485742.1"/>
    <property type="molecule type" value="Genomic_DNA"/>
</dbReference>
<organism evidence="4 5">
    <name type="scientific">Promicromonospora kroppenstedtii</name>
    <dbReference type="NCBI Taxonomy" id="440482"/>
    <lineage>
        <taxon>Bacteria</taxon>
        <taxon>Bacillati</taxon>
        <taxon>Actinomycetota</taxon>
        <taxon>Actinomycetes</taxon>
        <taxon>Micrococcales</taxon>
        <taxon>Promicromonosporaceae</taxon>
        <taxon>Promicromonospora</taxon>
    </lineage>
</organism>
<evidence type="ECO:0000313" key="5">
    <source>
        <dbReference type="Proteomes" id="UP001611580"/>
    </source>
</evidence>
<gene>
    <name evidence="4" type="ORF">ACH47X_02475</name>
</gene>
<accession>A0ABW7XE26</accession>
<keyword evidence="5" id="KW-1185">Reference proteome</keyword>
<dbReference type="RefSeq" id="WP_397401054.1">
    <property type="nucleotide sequence ID" value="NZ_JBIRYI010000001.1"/>
</dbReference>
<dbReference type="InterPro" id="IPR000182">
    <property type="entry name" value="GNAT_dom"/>
</dbReference>
<dbReference type="PANTHER" id="PTHR43877">
    <property type="entry name" value="AMINOALKYLPHOSPHONATE N-ACETYLTRANSFERASE-RELATED-RELATED"/>
    <property type="match status" value="1"/>
</dbReference>
<evidence type="ECO:0000256" key="2">
    <source>
        <dbReference type="ARBA" id="ARBA00023315"/>
    </source>
</evidence>
<keyword evidence="1" id="KW-0808">Transferase</keyword>
<protein>
    <submittedName>
        <fullName evidence="4">GNAT family N-acetyltransferase</fullName>
    </submittedName>
</protein>
<dbReference type="InterPro" id="IPR016181">
    <property type="entry name" value="Acyl_CoA_acyltransferase"/>
</dbReference>
<comment type="caution">
    <text evidence="4">The sequence shown here is derived from an EMBL/GenBank/DDBJ whole genome shotgun (WGS) entry which is preliminary data.</text>
</comment>
<keyword evidence="2" id="KW-0012">Acyltransferase</keyword>
<dbReference type="SUPFAM" id="SSF55729">
    <property type="entry name" value="Acyl-CoA N-acyltransferases (Nat)"/>
    <property type="match status" value="1"/>
</dbReference>
<evidence type="ECO:0000259" key="3">
    <source>
        <dbReference type="PROSITE" id="PS51186"/>
    </source>
</evidence>
<evidence type="ECO:0000256" key="1">
    <source>
        <dbReference type="ARBA" id="ARBA00022679"/>
    </source>
</evidence>
<dbReference type="Proteomes" id="UP001611580">
    <property type="component" value="Unassembled WGS sequence"/>
</dbReference>
<name>A0ABW7XE26_9MICO</name>
<dbReference type="Pfam" id="PF00583">
    <property type="entry name" value="Acetyltransf_1"/>
    <property type="match status" value="1"/>
</dbReference>